<evidence type="ECO:0000256" key="3">
    <source>
        <dbReference type="ARBA" id="ARBA00022824"/>
    </source>
</evidence>
<evidence type="ECO:0000256" key="9">
    <source>
        <dbReference type="SAM" id="Phobius"/>
    </source>
</evidence>
<comment type="subcellular location">
    <subcellularLocation>
        <location evidence="1">Endoplasmic reticulum membrane</location>
        <topology evidence="1">Multi-pass membrane protein</topology>
    </subcellularLocation>
</comment>
<dbReference type="InterPro" id="IPR014430">
    <property type="entry name" value="Scs7"/>
</dbReference>
<evidence type="ECO:0000256" key="8">
    <source>
        <dbReference type="SAM" id="MobiDB-lite"/>
    </source>
</evidence>
<evidence type="ECO:0000313" key="11">
    <source>
        <dbReference type="Proteomes" id="UP000664940"/>
    </source>
</evidence>
<evidence type="ECO:0000256" key="7">
    <source>
        <dbReference type="ARBA" id="ARBA00023136"/>
    </source>
</evidence>
<accession>A0A833YHW7</accession>
<keyword evidence="6" id="KW-0443">Lipid metabolism</keyword>
<dbReference type="GO" id="GO:0080132">
    <property type="term" value="F:fatty acid 2-hydroxylase activity"/>
    <property type="evidence" value="ECO:0007669"/>
    <property type="project" value="InterPro"/>
</dbReference>
<evidence type="ECO:0000256" key="4">
    <source>
        <dbReference type="ARBA" id="ARBA00022989"/>
    </source>
</evidence>
<evidence type="ECO:0000256" key="5">
    <source>
        <dbReference type="ARBA" id="ARBA00023002"/>
    </source>
</evidence>
<dbReference type="AlphaFoldDB" id="A0A833YHW7"/>
<dbReference type="PANTHER" id="PTHR12863:SF1">
    <property type="entry name" value="FATTY ACID 2-HYDROXYLASE"/>
    <property type="match status" value="1"/>
</dbReference>
<feature type="region of interest" description="Disordered" evidence="8">
    <location>
        <begin position="185"/>
        <end position="216"/>
    </location>
</feature>
<dbReference type="GO" id="GO:0006631">
    <property type="term" value="P:fatty acid metabolic process"/>
    <property type="evidence" value="ECO:0007669"/>
    <property type="project" value="TreeGrafter"/>
</dbReference>
<proteinExistence type="predicted"/>
<feature type="transmembrane region" description="Helical" evidence="9">
    <location>
        <begin position="75"/>
        <end position="93"/>
    </location>
</feature>
<comment type="caution">
    <text evidence="10">The sequence shown here is derived from an EMBL/GenBank/DDBJ whole genome shotgun (WGS) entry which is preliminary data.</text>
</comment>
<dbReference type="Proteomes" id="UP000664940">
    <property type="component" value="Unassembled WGS sequence"/>
</dbReference>
<gene>
    <name evidence="10" type="ORF">HJG60_004704</name>
</gene>
<reference evidence="10 11" key="1">
    <citation type="journal article" date="2020" name="Nature">
        <title>Six reference-quality genomes reveal evolution of bat adaptations.</title>
        <authorList>
            <person name="Jebb D."/>
            <person name="Huang Z."/>
            <person name="Pippel M."/>
            <person name="Hughes G.M."/>
            <person name="Lavrichenko K."/>
            <person name="Devanna P."/>
            <person name="Winkler S."/>
            <person name="Jermiin L.S."/>
            <person name="Skirmuntt E.C."/>
            <person name="Katzourakis A."/>
            <person name="Burkitt-Gray L."/>
            <person name="Ray D.A."/>
            <person name="Sullivan K.A.M."/>
            <person name="Roscito J.G."/>
            <person name="Kirilenko B.M."/>
            <person name="Davalos L.M."/>
            <person name="Corthals A.P."/>
            <person name="Power M.L."/>
            <person name="Jones G."/>
            <person name="Ransome R.D."/>
            <person name="Dechmann D.K.N."/>
            <person name="Locatelli A.G."/>
            <person name="Puechmaille S.J."/>
            <person name="Fedrigo O."/>
            <person name="Jarvis E.D."/>
            <person name="Hiller M."/>
            <person name="Vernes S.C."/>
            <person name="Myers E.W."/>
            <person name="Teeling E.C."/>
        </authorList>
    </citation>
    <scope>NUCLEOTIDE SEQUENCE [LARGE SCALE GENOMIC DNA]</scope>
    <source>
        <strain evidence="10">Bat1K_MPI-CBG_1</strain>
    </source>
</reference>
<keyword evidence="7 9" id="KW-0472">Membrane</keyword>
<keyword evidence="2 9" id="KW-0812">Transmembrane</keyword>
<keyword evidence="3" id="KW-0256">Endoplasmic reticulum</keyword>
<organism evidence="10 11">
    <name type="scientific">Phyllostomus discolor</name>
    <name type="common">pale spear-nosed bat</name>
    <dbReference type="NCBI Taxonomy" id="89673"/>
    <lineage>
        <taxon>Eukaryota</taxon>
        <taxon>Metazoa</taxon>
        <taxon>Chordata</taxon>
        <taxon>Craniata</taxon>
        <taxon>Vertebrata</taxon>
        <taxon>Euteleostomi</taxon>
        <taxon>Mammalia</taxon>
        <taxon>Eutheria</taxon>
        <taxon>Laurasiatheria</taxon>
        <taxon>Chiroptera</taxon>
        <taxon>Yangochiroptera</taxon>
        <taxon>Phyllostomidae</taxon>
        <taxon>Phyllostominae</taxon>
        <taxon>Phyllostomus</taxon>
    </lineage>
</organism>
<evidence type="ECO:0000256" key="1">
    <source>
        <dbReference type="ARBA" id="ARBA00004477"/>
    </source>
</evidence>
<evidence type="ECO:0000256" key="6">
    <source>
        <dbReference type="ARBA" id="ARBA00023098"/>
    </source>
</evidence>
<evidence type="ECO:0000256" key="2">
    <source>
        <dbReference type="ARBA" id="ARBA00022692"/>
    </source>
</evidence>
<name>A0A833YHW7_9CHIR</name>
<dbReference type="GO" id="GO:0005789">
    <property type="term" value="C:endoplasmic reticulum membrane"/>
    <property type="evidence" value="ECO:0007669"/>
    <property type="project" value="UniProtKB-SubCell"/>
</dbReference>
<feature type="compositionally biased region" description="Basic residues" evidence="8">
    <location>
        <begin position="194"/>
        <end position="209"/>
    </location>
</feature>
<feature type="transmembrane region" description="Helical" evidence="9">
    <location>
        <begin position="122"/>
        <end position="141"/>
    </location>
</feature>
<evidence type="ECO:0000313" key="10">
    <source>
        <dbReference type="EMBL" id="KAF6077442.1"/>
    </source>
</evidence>
<sequence>MENRAAAFSNTQKPDPVMEPKLKVIDWDKDLVDWQKPLLWQVGHLGEKYDEWVHQPVTRPIRLFQSDLVEALTKTVWYTVPIIWMPLMLYLSWSCYRTLAQGNVRLFASFTTEYSVAMPKSVFPGLFVLGMLFWSLLEYLLHRFLFHMKPPGNSYYLITLHFILHGQHHKVSGAGSLPGPGITGAASPPVGPAGHKRKSGHMQLLRRRTGSSSGPGMGRVSMYLYAPITDTRHPQVPFMYHL</sequence>
<keyword evidence="4 9" id="KW-1133">Transmembrane helix</keyword>
<dbReference type="PANTHER" id="PTHR12863">
    <property type="entry name" value="FATTY ACID HYDROXYLASE"/>
    <property type="match status" value="1"/>
</dbReference>
<dbReference type="EMBL" id="JABVXQ010000014">
    <property type="protein sequence ID" value="KAF6077442.1"/>
    <property type="molecule type" value="Genomic_DNA"/>
</dbReference>
<keyword evidence="5" id="KW-0560">Oxidoreductase</keyword>
<protein>
    <submittedName>
        <fullName evidence="10">Fatty acid 2-hydroxylase</fullName>
    </submittedName>
</protein>